<proteinExistence type="inferred from homology"/>
<keyword evidence="14" id="KW-1185">Reference proteome</keyword>
<evidence type="ECO:0000256" key="11">
    <source>
        <dbReference type="HAMAP-Rule" id="MF_00300"/>
    </source>
</evidence>
<feature type="binding site" evidence="11">
    <location>
        <begin position="248"/>
        <end position="249"/>
    </location>
    <ligand>
        <name>FMN</name>
        <dbReference type="ChEBI" id="CHEBI:58210"/>
    </ligand>
</feature>
<protein>
    <recommendedName>
        <fullName evidence="3 11">Chorismate synthase</fullName>
        <shortName evidence="11">CS</shortName>
        <ecNumber evidence="3 11">4.2.3.5</ecNumber>
    </recommendedName>
    <alternativeName>
        <fullName evidence="11">5-enolpyruvylshikimate-3-phosphate phospholyase</fullName>
    </alternativeName>
</protein>
<feature type="binding site" evidence="11">
    <location>
        <begin position="307"/>
        <end position="311"/>
    </location>
    <ligand>
        <name>FMN</name>
        <dbReference type="ChEBI" id="CHEBI:58210"/>
    </ligand>
</feature>
<comment type="catalytic activity">
    <reaction evidence="11 12">
        <text>5-O-(1-carboxyvinyl)-3-phosphoshikimate = chorismate + phosphate</text>
        <dbReference type="Rhea" id="RHEA:21020"/>
        <dbReference type="ChEBI" id="CHEBI:29748"/>
        <dbReference type="ChEBI" id="CHEBI:43474"/>
        <dbReference type="ChEBI" id="CHEBI:57701"/>
        <dbReference type="EC" id="4.2.3.5"/>
    </reaction>
</comment>
<comment type="pathway">
    <text evidence="1 11 12">Metabolic intermediate biosynthesis; chorismate biosynthesis; chorismate from D-erythrose 4-phosphate and phosphoenolpyruvate: step 7/7.</text>
</comment>
<keyword evidence="9 11" id="KW-0057">Aromatic amino acid biosynthesis</keyword>
<dbReference type="PIRSF" id="PIRSF001456">
    <property type="entry name" value="Chorismate_synth"/>
    <property type="match status" value="1"/>
</dbReference>
<keyword evidence="10 11" id="KW-0456">Lyase</keyword>
<dbReference type="PROSITE" id="PS00788">
    <property type="entry name" value="CHORISMATE_SYNTHASE_2"/>
    <property type="match status" value="1"/>
</dbReference>
<evidence type="ECO:0000256" key="3">
    <source>
        <dbReference type="ARBA" id="ARBA00013036"/>
    </source>
</evidence>
<evidence type="ECO:0000256" key="8">
    <source>
        <dbReference type="ARBA" id="ARBA00022857"/>
    </source>
</evidence>
<sequence>MRYLSAGESHGPALTVVIDGFPSNVTIRKEKIDEQLRRRQQGYGRGYRQQIESDEVQVTSGIRFGKTLGTPITLVVQNRDFKNWSEKMAPFGDKPENLREIYRPRPGHADLAGAIKYDHEDIRNVLERASARNTATLVAAGALARQLLEHFGIQVAAHVVELCDVKAAQFPDTLEELEARANASPVRCADEAAAEQMMARIDEAKAAGDTVGGIFEVIVRGCPIGLGSYAQPDRKLDGRLAAALMSIQAIKGVEIGLGFEAARRMGSKVHDPILYSGTRYVRSHNGAGGLEGGVTNGEDIVIRAAMKPISTLYNPLPSVNMKTKEVEPAAIERSDICALPAASVVGENVVAWVIADAFLEKFAGDSLEQIEDAFQAYQARVSQR</sequence>
<keyword evidence="5 11" id="KW-0285">Flavoprotein</keyword>
<evidence type="ECO:0000256" key="4">
    <source>
        <dbReference type="ARBA" id="ARBA00022605"/>
    </source>
</evidence>
<dbReference type="GO" id="GO:0004107">
    <property type="term" value="F:chorismate synthase activity"/>
    <property type="evidence" value="ECO:0007669"/>
    <property type="project" value="UniProtKB-EC"/>
</dbReference>
<comment type="caution">
    <text evidence="13">The sequence shown here is derived from an EMBL/GenBank/DDBJ whole genome shotgun (WGS) entry which is preliminary data.</text>
</comment>
<comment type="similarity">
    <text evidence="2 11 12">Belongs to the chorismate synthase family.</text>
</comment>
<dbReference type="SUPFAM" id="SSF103263">
    <property type="entry name" value="Chorismate synthase, AroC"/>
    <property type="match status" value="1"/>
</dbReference>
<dbReference type="InterPro" id="IPR000453">
    <property type="entry name" value="Chorismate_synth"/>
</dbReference>
<keyword evidence="4 11" id="KW-0028">Amino-acid biosynthesis</keyword>
<evidence type="ECO:0000256" key="1">
    <source>
        <dbReference type="ARBA" id="ARBA00005044"/>
    </source>
</evidence>
<dbReference type="EMBL" id="JADPKZ010000036">
    <property type="protein sequence ID" value="MBF8377469.1"/>
    <property type="molecule type" value="Genomic_DNA"/>
</dbReference>
<dbReference type="NCBIfam" id="TIGR00033">
    <property type="entry name" value="aroC"/>
    <property type="match status" value="1"/>
</dbReference>
<dbReference type="Gene3D" id="3.60.150.10">
    <property type="entry name" value="Chorismate synthase AroC"/>
    <property type="match status" value="1"/>
</dbReference>
<comment type="function">
    <text evidence="11">Catalyzes the anti-1,4-elimination of the C-3 phosphate and the C-6 proR hydrogen from 5-enolpyruvylshikimate-3-phosphate (EPSP) to yield chorismate, which is the branch point compound that serves as the starting substrate for the three terminal pathways of aromatic amino acid biosynthesis. This reaction introduces a second double bond into the aromatic ring system.</text>
</comment>
<keyword evidence="7 11" id="KW-0274">FAD</keyword>
<comment type="cofactor">
    <cofactor evidence="11 12">
        <name>FMNH2</name>
        <dbReference type="ChEBI" id="CHEBI:57618"/>
    </cofactor>
    <text evidence="11 12">Reduced FMN (FMNH(2)).</text>
</comment>
<keyword evidence="8 11" id="KW-0521">NADP</keyword>
<dbReference type="PROSITE" id="PS00787">
    <property type="entry name" value="CHORISMATE_SYNTHASE_1"/>
    <property type="match status" value="1"/>
</dbReference>
<dbReference type="PANTHER" id="PTHR21085">
    <property type="entry name" value="CHORISMATE SYNTHASE"/>
    <property type="match status" value="1"/>
</dbReference>
<feature type="binding site" evidence="11">
    <location>
        <begin position="128"/>
        <end position="130"/>
    </location>
    <ligand>
        <name>FMN</name>
        <dbReference type="ChEBI" id="CHEBI:58210"/>
    </ligand>
</feature>
<dbReference type="HAMAP" id="MF_00300">
    <property type="entry name" value="Chorismate_synth"/>
    <property type="match status" value="1"/>
</dbReference>
<reference evidence="13 14" key="1">
    <citation type="submission" date="2020-11" db="EMBL/GenBank/DDBJ databases">
        <title>Genomic insight of Alicyclobacillus mali FL 18 reveals a new arsenic-resistant strain, with potential in environmental biotechnology.</title>
        <authorList>
            <person name="Fiorentino G."/>
            <person name="Gallo G."/>
            <person name="Aulitto M."/>
        </authorList>
    </citation>
    <scope>NUCLEOTIDE SEQUENCE [LARGE SCALE GENOMIC DNA]</scope>
    <source>
        <strain evidence="13 14">FL 18</strain>
    </source>
</reference>
<evidence type="ECO:0000256" key="7">
    <source>
        <dbReference type="ARBA" id="ARBA00022827"/>
    </source>
</evidence>
<name>A0ABS0F2G5_9BACL</name>
<comment type="subunit">
    <text evidence="11">Homotetramer.</text>
</comment>
<dbReference type="Pfam" id="PF01264">
    <property type="entry name" value="Chorismate_synt"/>
    <property type="match status" value="1"/>
</dbReference>
<evidence type="ECO:0000313" key="13">
    <source>
        <dbReference type="EMBL" id="MBF8377469.1"/>
    </source>
</evidence>
<evidence type="ECO:0000313" key="14">
    <source>
        <dbReference type="Proteomes" id="UP000642910"/>
    </source>
</evidence>
<organism evidence="13 14">
    <name type="scientific">Alicyclobacillus mali</name>
    <name type="common">ex Roth et al. 2021</name>
    <dbReference type="NCBI Taxonomy" id="1123961"/>
    <lineage>
        <taxon>Bacteria</taxon>
        <taxon>Bacillati</taxon>
        <taxon>Bacillota</taxon>
        <taxon>Bacilli</taxon>
        <taxon>Bacillales</taxon>
        <taxon>Alicyclobacillaceae</taxon>
        <taxon>Alicyclobacillus</taxon>
    </lineage>
</organism>
<evidence type="ECO:0000256" key="5">
    <source>
        <dbReference type="ARBA" id="ARBA00022630"/>
    </source>
</evidence>
<evidence type="ECO:0000256" key="9">
    <source>
        <dbReference type="ARBA" id="ARBA00023141"/>
    </source>
</evidence>
<evidence type="ECO:0000256" key="12">
    <source>
        <dbReference type="RuleBase" id="RU000605"/>
    </source>
</evidence>
<feature type="binding site" evidence="11">
    <location>
        <position position="333"/>
    </location>
    <ligand>
        <name>FMN</name>
        <dbReference type="ChEBI" id="CHEBI:58210"/>
    </ligand>
</feature>
<gene>
    <name evidence="11 13" type="primary">aroC</name>
    <name evidence="13" type="ORF">IW967_06215</name>
</gene>
<evidence type="ECO:0000256" key="6">
    <source>
        <dbReference type="ARBA" id="ARBA00022643"/>
    </source>
</evidence>
<dbReference type="CDD" id="cd07304">
    <property type="entry name" value="Chorismate_synthase"/>
    <property type="match status" value="1"/>
</dbReference>
<dbReference type="InterPro" id="IPR020541">
    <property type="entry name" value="Chorismate_synthase_CS"/>
</dbReference>
<feature type="binding site" evidence="11">
    <location>
        <position position="45"/>
    </location>
    <ligand>
        <name>NADP(+)</name>
        <dbReference type="ChEBI" id="CHEBI:58349"/>
    </ligand>
</feature>
<keyword evidence="6 11" id="KW-0288">FMN</keyword>
<dbReference type="EC" id="4.2.3.5" evidence="3 11"/>
<dbReference type="Proteomes" id="UP000642910">
    <property type="component" value="Unassembled WGS sequence"/>
</dbReference>
<evidence type="ECO:0000256" key="10">
    <source>
        <dbReference type="ARBA" id="ARBA00023239"/>
    </source>
</evidence>
<accession>A0ABS0F2G5</accession>
<evidence type="ECO:0000256" key="2">
    <source>
        <dbReference type="ARBA" id="ARBA00008014"/>
    </source>
</evidence>
<dbReference type="NCBIfam" id="NF003793">
    <property type="entry name" value="PRK05382.1"/>
    <property type="match status" value="1"/>
</dbReference>
<feature type="binding site" evidence="11">
    <location>
        <position position="39"/>
    </location>
    <ligand>
        <name>NADP(+)</name>
        <dbReference type="ChEBI" id="CHEBI:58349"/>
    </ligand>
</feature>
<dbReference type="PANTHER" id="PTHR21085:SF0">
    <property type="entry name" value="CHORISMATE SYNTHASE"/>
    <property type="match status" value="1"/>
</dbReference>
<feature type="binding site" evidence="11">
    <location>
        <position position="292"/>
    </location>
    <ligand>
        <name>FMN</name>
        <dbReference type="ChEBI" id="CHEBI:58210"/>
    </ligand>
</feature>
<dbReference type="InterPro" id="IPR035904">
    <property type="entry name" value="Chorismate_synth_AroC_sf"/>
</dbReference>